<evidence type="ECO:0000256" key="2">
    <source>
        <dbReference type="ARBA" id="ARBA00023002"/>
    </source>
</evidence>
<dbReference type="AlphaFoldDB" id="A0A6S6XWW2"/>
<sequence length="253" mass="26174">MLNVSAGKVAIVAGGGGIGGATARKLAAAGTAVVIGDLDEGNAKAIADDIIGEGGQARSIRCDISDEVSVAAMVRLAVDAFGGLDFAHVNAADLSVIFRDSNVLDVGLDVFDRTIAVNLRGHLLCTRAVLPELLKRGAGAIVYTTSGAAFAGEPERPCYAIAKSGLHALMRHVASRWGRKGIRANCVAPGFVMTENNKKTMPPDLLDHMRAATRSTRVGDPEDIAAMVALLLSDEGAWINGQVISVDGGATMR</sequence>
<dbReference type="PANTHER" id="PTHR24321:SF14">
    <property type="entry name" value="SHORT-CHAIN TYPE DEHYDROGENASE_REDUCTASE BLR2146-RELATED"/>
    <property type="match status" value="1"/>
</dbReference>
<dbReference type="InterPro" id="IPR020904">
    <property type="entry name" value="Sc_DH/Rdtase_CS"/>
</dbReference>
<evidence type="ECO:0000256" key="1">
    <source>
        <dbReference type="ARBA" id="ARBA00006484"/>
    </source>
</evidence>
<dbReference type="RefSeq" id="WP_145769837.1">
    <property type="nucleotide sequence ID" value="NZ_LR778301.1"/>
</dbReference>
<dbReference type="OrthoDB" id="8793699at2"/>
<dbReference type="InterPro" id="IPR036291">
    <property type="entry name" value="NAD(P)-bd_dom_sf"/>
</dbReference>
<dbReference type="GO" id="GO:0016491">
    <property type="term" value="F:oxidoreductase activity"/>
    <property type="evidence" value="ECO:0007669"/>
    <property type="project" value="UniProtKB-KW"/>
</dbReference>
<dbReference type="PROSITE" id="PS00061">
    <property type="entry name" value="ADH_SHORT"/>
    <property type="match status" value="1"/>
</dbReference>
<dbReference type="KEGG" id="doe:DENOEST_1588"/>
<keyword evidence="4" id="KW-1185">Reference proteome</keyword>
<protein>
    <submittedName>
        <fullName evidence="3">Uncharacterized short-chain type dehydrogenase/reductase y4lA</fullName>
        <ecNumber evidence="3">1.-.-.-</ecNumber>
    </submittedName>
</protein>
<dbReference type="PRINTS" id="PR00081">
    <property type="entry name" value="GDHRDH"/>
</dbReference>
<accession>A0A6S6XWW2</accession>
<dbReference type="SUPFAM" id="SSF51735">
    <property type="entry name" value="NAD(P)-binding Rossmann-fold domains"/>
    <property type="match status" value="1"/>
</dbReference>
<organism evidence="3 4">
    <name type="scientific">Denitratisoma oestradiolicum</name>
    <dbReference type="NCBI Taxonomy" id="311182"/>
    <lineage>
        <taxon>Bacteria</taxon>
        <taxon>Pseudomonadati</taxon>
        <taxon>Pseudomonadota</taxon>
        <taxon>Betaproteobacteria</taxon>
        <taxon>Nitrosomonadales</taxon>
        <taxon>Sterolibacteriaceae</taxon>
        <taxon>Denitratisoma</taxon>
    </lineage>
</organism>
<dbReference type="EC" id="1.-.-.-" evidence="3"/>
<dbReference type="FunFam" id="3.40.50.720:FF:000084">
    <property type="entry name" value="Short-chain dehydrogenase reductase"/>
    <property type="match status" value="1"/>
</dbReference>
<evidence type="ECO:0000313" key="3">
    <source>
        <dbReference type="EMBL" id="CAB1368753.1"/>
    </source>
</evidence>
<dbReference type="PANTHER" id="PTHR24321">
    <property type="entry name" value="DEHYDROGENASES, SHORT CHAIN"/>
    <property type="match status" value="1"/>
</dbReference>
<dbReference type="Pfam" id="PF13561">
    <property type="entry name" value="adh_short_C2"/>
    <property type="match status" value="1"/>
</dbReference>
<evidence type="ECO:0000313" key="4">
    <source>
        <dbReference type="Proteomes" id="UP000515733"/>
    </source>
</evidence>
<dbReference type="Proteomes" id="UP000515733">
    <property type="component" value="Chromosome"/>
</dbReference>
<dbReference type="CDD" id="cd05233">
    <property type="entry name" value="SDR_c"/>
    <property type="match status" value="1"/>
</dbReference>
<reference evidence="3 4" key="1">
    <citation type="submission" date="2020-03" db="EMBL/GenBank/DDBJ databases">
        <authorList>
            <consortium name="Genoscope - CEA"/>
            <person name="William W."/>
        </authorList>
    </citation>
    <scope>NUCLEOTIDE SEQUENCE [LARGE SCALE GENOMIC DNA]</scope>
    <source>
        <strain evidence="4">DSM 16959</strain>
    </source>
</reference>
<comment type="similarity">
    <text evidence="1">Belongs to the short-chain dehydrogenases/reductases (SDR) family.</text>
</comment>
<keyword evidence="2 3" id="KW-0560">Oxidoreductase</keyword>
<dbReference type="Gene3D" id="3.40.50.720">
    <property type="entry name" value="NAD(P)-binding Rossmann-like Domain"/>
    <property type="match status" value="1"/>
</dbReference>
<proteinExistence type="inferred from homology"/>
<dbReference type="EMBL" id="LR778301">
    <property type="protein sequence ID" value="CAB1368753.1"/>
    <property type="molecule type" value="Genomic_DNA"/>
</dbReference>
<dbReference type="InterPro" id="IPR002347">
    <property type="entry name" value="SDR_fam"/>
</dbReference>
<gene>
    <name evidence="3" type="ORF">DENOEST_1588</name>
</gene>
<name>A0A6S6XWW2_9PROT</name>